<evidence type="ECO:0000313" key="2">
    <source>
        <dbReference type="Ensembl" id="ENSBOBP00000024540.1"/>
    </source>
</evidence>
<keyword evidence="3" id="KW-1185">Reference proteome</keyword>
<dbReference type="Proteomes" id="UP000694567">
    <property type="component" value="Unplaced"/>
</dbReference>
<dbReference type="InterPro" id="IPR041577">
    <property type="entry name" value="RT_RNaseH_2"/>
</dbReference>
<dbReference type="PANTHER" id="PTHR33064:SF29">
    <property type="entry name" value="PEPTIDASE A2 DOMAIN-CONTAINING PROTEIN-RELATED"/>
    <property type="match status" value="1"/>
</dbReference>
<proteinExistence type="predicted"/>
<protein>
    <recommendedName>
        <fullName evidence="1">Reverse transcriptase/retrotransposon-derived protein RNase H-like domain-containing protein</fullName>
    </recommendedName>
</protein>
<dbReference type="Pfam" id="PF17919">
    <property type="entry name" value="RT_RNaseH_2"/>
    <property type="match status" value="1"/>
</dbReference>
<accession>A0A8C0FU15</accession>
<dbReference type="InterPro" id="IPR051320">
    <property type="entry name" value="Viral_Replic_Matur_Polypro"/>
</dbReference>
<evidence type="ECO:0000313" key="3">
    <source>
        <dbReference type="Proteomes" id="UP000694567"/>
    </source>
</evidence>
<dbReference type="PANTHER" id="PTHR33064">
    <property type="entry name" value="POL PROTEIN"/>
    <property type="match status" value="1"/>
</dbReference>
<dbReference type="Gene3D" id="3.10.20.370">
    <property type="match status" value="1"/>
</dbReference>
<feature type="domain" description="Reverse transcriptase/retrotransposon-derived protein RNase H-like" evidence="1">
    <location>
        <begin position="11"/>
        <end position="109"/>
    </location>
</feature>
<dbReference type="Ensembl" id="ENSBOBT00000025078.1">
    <property type="protein sequence ID" value="ENSBOBP00000024540.1"/>
    <property type="gene ID" value="ENSBOBG00000014568.1"/>
</dbReference>
<dbReference type="SUPFAM" id="SSF56672">
    <property type="entry name" value="DNA/RNA polymerases"/>
    <property type="match status" value="1"/>
</dbReference>
<reference evidence="2" key="1">
    <citation type="submission" date="2025-08" db="UniProtKB">
        <authorList>
            <consortium name="Ensembl"/>
        </authorList>
    </citation>
    <scope>IDENTIFICATION</scope>
</reference>
<dbReference type="InterPro" id="IPR043502">
    <property type="entry name" value="DNA/RNA_pol_sf"/>
</dbReference>
<organism evidence="2 3">
    <name type="scientific">Bubo bubo</name>
    <name type="common">Eurasian eagle-owl</name>
    <name type="synonym">Strix bubo</name>
    <dbReference type="NCBI Taxonomy" id="30461"/>
    <lineage>
        <taxon>Eukaryota</taxon>
        <taxon>Metazoa</taxon>
        <taxon>Chordata</taxon>
        <taxon>Craniata</taxon>
        <taxon>Vertebrata</taxon>
        <taxon>Euteleostomi</taxon>
        <taxon>Archelosauria</taxon>
        <taxon>Archosauria</taxon>
        <taxon>Dinosauria</taxon>
        <taxon>Saurischia</taxon>
        <taxon>Theropoda</taxon>
        <taxon>Coelurosauria</taxon>
        <taxon>Aves</taxon>
        <taxon>Neognathae</taxon>
        <taxon>Neoaves</taxon>
        <taxon>Telluraves</taxon>
        <taxon>Strigiformes</taxon>
        <taxon>Strigidae</taxon>
        <taxon>Bubo</taxon>
    </lineage>
</organism>
<evidence type="ECO:0000259" key="1">
    <source>
        <dbReference type="Pfam" id="PF17919"/>
    </source>
</evidence>
<sequence length="136" mass="15096">TKNEEVEPIAWGPERGGAFEALKEALLKAPALGITDYNKPFKLYCTETKGIANGALTQTLGPHERPVAYYFCTLDSVIKGTPFCIRAIATSAELVERTRNTVLGHPLTVCVPYEVEIHLNNMQKRHFPLKGHTDMN</sequence>
<name>A0A8C0FU15_BUBBB</name>
<reference evidence="2" key="2">
    <citation type="submission" date="2025-09" db="UniProtKB">
        <authorList>
            <consortium name="Ensembl"/>
        </authorList>
    </citation>
    <scope>IDENTIFICATION</scope>
</reference>
<dbReference type="AlphaFoldDB" id="A0A8C0FU15"/>